<keyword evidence="4 9" id="KW-0812">Transmembrane</keyword>
<evidence type="ECO:0000256" key="4">
    <source>
        <dbReference type="ARBA" id="ARBA00022692"/>
    </source>
</evidence>
<keyword evidence="6" id="KW-0406">Ion transport</keyword>
<comment type="subcellular location">
    <subcellularLocation>
        <location evidence="1">Cell membrane</location>
        <topology evidence="1">Multi-pass membrane protein</topology>
    </subcellularLocation>
</comment>
<gene>
    <name evidence="11" type="ORF">GCM10009844_43040</name>
</gene>
<feature type="transmembrane region" description="Helical" evidence="9">
    <location>
        <begin position="300"/>
        <end position="320"/>
    </location>
</feature>
<feature type="transmembrane region" description="Helical" evidence="9">
    <location>
        <begin position="90"/>
        <end position="110"/>
    </location>
</feature>
<evidence type="ECO:0000313" key="12">
    <source>
        <dbReference type="Proteomes" id="UP001501771"/>
    </source>
</evidence>
<feature type="transmembrane region" description="Helical" evidence="9">
    <location>
        <begin position="365"/>
        <end position="389"/>
    </location>
</feature>
<evidence type="ECO:0000256" key="2">
    <source>
        <dbReference type="ARBA" id="ARBA00022448"/>
    </source>
</evidence>
<evidence type="ECO:0000256" key="9">
    <source>
        <dbReference type="SAM" id="Phobius"/>
    </source>
</evidence>
<dbReference type="InterPro" id="IPR006153">
    <property type="entry name" value="Cation/H_exchanger_TM"/>
</dbReference>
<feature type="region of interest" description="Disordered" evidence="8">
    <location>
        <begin position="415"/>
        <end position="438"/>
    </location>
</feature>
<evidence type="ECO:0000256" key="8">
    <source>
        <dbReference type="SAM" id="MobiDB-lite"/>
    </source>
</evidence>
<feature type="domain" description="Cation/H+ exchanger transmembrane" evidence="10">
    <location>
        <begin position="16"/>
        <end position="386"/>
    </location>
</feature>
<dbReference type="EMBL" id="BAAAQR010000018">
    <property type="protein sequence ID" value="GAA2155657.1"/>
    <property type="molecule type" value="Genomic_DNA"/>
</dbReference>
<feature type="transmembrane region" description="Helical" evidence="9">
    <location>
        <begin position="245"/>
        <end position="262"/>
    </location>
</feature>
<evidence type="ECO:0000259" key="10">
    <source>
        <dbReference type="Pfam" id="PF00999"/>
    </source>
</evidence>
<comment type="caution">
    <text evidence="11">The sequence shown here is derived from an EMBL/GenBank/DDBJ whole genome shotgun (WGS) entry which is preliminary data.</text>
</comment>
<keyword evidence="3" id="KW-0050">Antiport</keyword>
<dbReference type="Proteomes" id="UP001501771">
    <property type="component" value="Unassembled WGS sequence"/>
</dbReference>
<dbReference type="Pfam" id="PF00999">
    <property type="entry name" value="Na_H_Exchanger"/>
    <property type="match status" value="1"/>
</dbReference>
<dbReference type="RefSeq" id="WP_344157612.1">
    <property type="nucleotide sequence ID" value="NZ_BAAAQR010000018.1"/>
</dbReference>
<keyword evidence="12" id="KW-1185">Reference proteome</keyword>
<accession>A0ABN3A7M7</accession>
<feature type="transmembrane region" description="Helical" evidence="9">
    <location>
        <begin position="187"/>
        <end position="209"/>
    </location>
</feature>
<organism evidence="11 12">
    <name type="scientific">Nocardioides koreensis</name>
    <dbReference type="NCBI Taxonomy" id="433651"/>
    <lineage>
        <taxon>Bacteria</taxon>
        <taxon>Bacillati</taxon>
        <taxon>Actinomycetota</taxon>
        <taxon>Actinomycetes</taxon>
        <taxon>Propionibacteriales</taxon>
        <taxon>Nocardioidaceae</taxon>
        <taxon>Nocardioides</taxon>
    </lineage>
</organism>
<keyword evidence="2" id="KW-0813">Transport</keyword>
<evidence type="ECO:0000256" key="7">
    <source>
        <dbReference type="ARBA" id="ARBA00023136"/>
    </source>
</evidence>
<feature type="compositionally biased region" description="Basic and acidic residues" evidence="8">
    <location>
        <begin position="428"/>
        <end position="438"/>
    </location>
</feature>
<feature type="transmembrane region" description="Helical" evidence="9">
    <location>
        <begin position="30"/>
        <end position="47"/>
    </location>
</feature>
<feature type="transmembrane region" description="Helical" evidence="9">
    <location>
        <begin position="116"/>
        <end position="138"/>
    </location>
</feature>
<evidence type="ECO:0000256" key="6">
    <source>
        <dbReference type="ARBA" id="ARBA00023065"/>
    </source>
</evidence>
<sequence length="438" mass="44754">MEVSAVLVVGTAIFLWGVFSARLTRSDLTAPIVFVGVGALLAGLDLVDAPTAPETLRPLVELTLVWVLFSDAARVPVQDLRVDLGRCVRLLAVALPLTVLAGWGVAAWLFPGLDVGLALLVGAALAPTDAALGVPVVTNPVVPAGVRRLLTVESGLNDGIATPVVMLALALAASAEDVEGATGLVQALAGLALGAVVGGAVGAAGGWLLRRARRRGWVTEDLAGIAVLALAIVAYAAAVTLDANGFVAAFCGGIAFGALAGRRGPAELVFLDQAGGLASLLVWLAFGAVAGPIMLERIDLTTVLYAVLSLTVVRMVPVALAMIDAGMDRGTVLFVGWFGPRGLASLVFALLALEELGPAVDEAVTVIGVTVFLSVLAHGFSAAPLAGWYGRARESGTRGDDARIRTRIRFGRAADRVDPGYGDGTSNEESRGGGEHPT</sequence>
<name>A0ABN3A7M7_9ACTN</name>
<proteinExistence type="predicted"/>
<reference evidence="11 12" key="1">
    <citation type="journal article" date="2019" name="Int. J. Syst. Evol. Microbiol.">
        <title>The Global Catalogue of Microorganisms (GCM) 10K type strain sequencing project: providing services to taxonomists for standard genome sequencing and annotation.</title>
        <authorList>
            <consortium name="The Broad Institute Genomics Platform"/>
            <consortium name="The Broad Institute Genome Sequencing Center for Infectious Disease"/>
            <person name="Wu L."/>
            <person name="Ma J."/>
        </authorList>
    </citation>
    <scope>NUCLEOTIDE SEQUENCE [LARGE SCALE GENOMIC DNA]</scope>
    <source>
        <strain evidence="11 12">JCM 16022</strain>
    </source>
</reference>
<dbReference type="PANTHER" id="PTHR32507">
    <property type="entry name" value="NA(+)/H(+) ANTIPORTER 1"/>
    <property type="match status" value="1"/>
</dbReference>
<keyword evidence="7 9" id="KW-0472">Membrane</keyword>
<protein>
    <submittedName>
        <fullName evidence="11">Cation:proton antiporter</fullName>
    </submittedName>
</protein>
<feature type="transmembrane region" description="Helical" evidence="9">
    <location>
        <begin position="332"/>
        <end position="353"/>
    </location>
</feature>
<evidence type="ECO:0000313" key="11">
    <source>
        <dbReference type="EMBL" id="GAA2155657.1"/>
    </source>
</evidence>
<keyword evidence="5 9" id="KW-1133">Transmembrane helix</keyword>
<evidence type="ECO:0000256" key="5">
    <source>
        <dbReference type="ARBA" id="ARBA00022989"/>
    </source>
</evidence>
<evidence type="ECO:0000256" key="3">
    <source>
        <dbReference type="ARBA" id="ARBA00022449"/>
    </source>
</evidence>
<feature type="transmembrane region" description="Helical" evidence="9">
    <location>
        <begin position="274"/>
        <end position="294"/>
    </location>
</feature>
<evidence type="ECO:0000256" key="1">
    <source>
        <dbReference type="ARBA" id="ARBA00004651"/>
    </source>
</evidence>
<feature type="transmembrane region" description="Helical" evidence="9">
    <location>
        <begin position="221"/>
        <end position="239"/>
    </location>
</feature>
<feature type="transmembrane region" description="Helical" evidence="9">
    <location>
        <begin position="159"/>
        <end position="175"/>
    </location>
</feature>
<dbReference type="PANTHER" id="PTHR32507:SF8">
    <property type="entry name" value="CNH1P"/>
    <property type="match status" value="1"/>
</dbReference>